<gene>
    <name evidence="2" type="ORF">BIW11_11997</name>
</gene>
<dbReference type="Proteomes" id="UP000192247">
    <property type="component" value="Unassembled WGS sequence"/>
</dbReference>
<evidence type="ECO:0000313" key="3">
    <source>
        <dbReference type="Proteomes" id="UP000192247"/>
    </source>
</evidence>
<evidence type="ECO:0000313" key="2">
    <source>
        <dbReference type="EMBL" id="OQR69877.1"/>
    </source>
</evidence>
<feature type="region of interest" description="Disordered" evidence="1">
    <location>
        <begin position="1"/>
        <end position="27"/>
    </location>
</feature>
<protein>
    <submittedName>
        <fullName evidence="2">Uncharacterized protein</fullName>
    </submittedName>
</protein>
<sequence length="222" mass="25044">MSRTQNVYSQHATTTWNQAGASGDGVRGFHRRRSGILQRIARMRSFEWRRNLSAERRTPASGRSTDLADGVRLRSRALARNSARGRFIERCRQLRLPRYRNTSRQLGPRRTPRVRAPFRLRALTRGGSPAYLQRITRLAAGDWNPNIRELFGRTRNRPASPPTRFGVGAIAFRPGGDIGPSSSVRFERAPPPVADGERMNRRPCVSRYIGEAGGDQSSDTDF</sequence>
<keyword evidence="3" id="KW-1185">Reference proteome</keyword>
<proteinExistence type="predicted"/>
<feature type="region of interest" description="Disordered" evidence="1">
    <location>
        <begin position="178"/>
        <end position="202"/>
    </location>
</feature>
<dbReference type="EMBL" id="MNPL01019525">
    <property type="protein sequence ID" value="OQR69877.1"/>
    <property type="molecule type" value="Genomic_DNA"/>
</dbReference>
<dbReference type="AlphaFoldDB" id="A0A1V9X8I6"/>
<dbReference type="InParanoid" id="A0A1V9X8I6"/>
<organism evidence="2 3">
    <name type="scientific">Tropilaelaps mercedesae</name>
    <dbReference type="NCBI Taxonomy" id="418985"/>
    <lineage>
        <taxon>Eukaryota</taxon>
        <taxon>Metazoa</taxon>
        <taxon>Ecdysozoa</taxon>
        <taxon>Arthropoda</taxon>
        <taxon>Chelicerata</taxon>
        <taxon>Arachnida</taxon>
        <taxon>Acari</taxon>
        <taxon>Parasitiformes</taxon>
        <taxon>Mesostigmata</taxon>
        <taxon>Gamasina</taxon>
        <taxon>Dermanyssoidea</taxon>
        <taxon>Laelapidae</taxon>
        <taxon>Tropilaelaps</taxon>
    </lineage>
</organism>
<reference evidence="2 3" key="1">
    <citation type="journal article" date="2017" name="Gigascience">
        <title>Draft genome of the honey bee ectoparasitic mite, Tropilaelaps mercedesae, is shaped by the parasitic life history.</title>
        <authorList>
            <person name="Dong X."/>
            <person name="Armstrong S.D."/>
            <person name="Xia D."/>
            <person name="Makepeace B.L."/>
            <person name="Darby A.C."/>
            <person name="Kadowaki T."/>
        </authorList>
    </citation>
    <scope>NUCLEOTIDE SEQUENCE [LARGE SCALE GENOMIC DNA]</scope>
    <source>
        <strain evidence="2">Wuxi-XJTLU</strain>
    </source>
</reference>
<feature type="compositionally biased region" description="Polar residues" evidence="1">
    <location>
        <begin position="1"/>
        <end position="20"/>
    </location>
</feature>
<comment type="caution">
    <text evidence="2">The sequence shown here is derived from an EMBL/GenBank/DDBJ whole genome shotgun (WGS) entry which is preliminary data.</text>
</comment>
<accession>A0A1V9X8I6</accession>
<name>A0A1V9X8I6_9ACAR</name>
<evidence type="ECO:0000256" key="1">
    <source>
        <dbReference type="SAM" id="MobiDB-lite"/>
    </source>
</evidence>